<evidence type="ECO:0000313" key="2">
    <source>
        <dbReference type="EMBL" id="CAK0850525.1"/>
    </source>
</evidence>
<sequence length="76" mass="8296">MQAPPESGSDAEPLPFWGEHLARGQEQTHCRDDRVHDDRGHEARRMEARKKGSSGEVAQAQAQASQGLGEVSDLVC</sequence>
<feature type="compositionally biased region" description="Basic and acidic residues" evidence="1">
    <location>
        <begin position="20"/>
        <end position="50"/>
    </location>
</feature>
<comment type="caution">
    <text evidence="2">The sequence shown here is derived from an EMBL/GenBank/DDBJ whole genome shotgun (WGS) entry which is preliminary data.</text>
</comment>
<reference evidence="2" key="1">
    <citation type="submission" date="2023-10" db="EMBL/GenBank/DDBJ databases">
        <authorList>
            <person name="Chen Y."/>
            <person name="Shah S."/>
            <person name="Dougan E. K."/>
            <person name="Thang M."/>
            <person name="Chan C."/>
        </authorList>
    </citation>
    <scope>NUCLEOTIDE SEQUENCE [LARGE SCALE GENOMIC DNA]</scope>
</reference>
<dbReference type="EMBL" id="CAUYUJ010015160">
    <property type="protein sequence ID" value="CAK0850525.1"/>
    <property type="molecule type" value="Genomic_DNA"/>
</dbReference>
<keyword evidence="3" id="KW-1185">Reference proteome</keyword>
<evidence type="ECO:0000256" key="1">
    <source>
        <dbReference type="SAM" id="MobiDB-lite"/>
    </source>
</evidence>
<feature type="compositionally biased region" description="Low complexity" evidence="1">
    <location>
        <begin position="54"/>
        <end position="69"/>
    </location>
</feature>
<feature type="region of interest" description="Disordered" evidence="1">
    <location>
        <begin position="1"/>
        <end position="76"/>
    </location>
</feature>
<protein>
    <submittedName>
        <fullName evidence="2">Uncharacterized protein</fullName>
    </submittedName>
</protein>
<accession>A0ABN9TWP5</accession>
<organism evidence="2 3">
    <name type="scientific">Prorocentrum cordatum</name>
    <dbReference type="NCBI Taxonomy" id="2364126"/>
    <lineage>
        <taxon>Eukaryota</taxon>
        <taxon>Sar</taxon>
        <taxon>Alveolata</taxon>
        <taxon>Dinophyceae</taxon>
        <taxon>Prorocentrales</taxon>
        <taxon>Prorocentraceae</taxon>
        <taxon>Prorocentrum</taxon>
    </lineage>
</organism>
<proteinExistence type="predicted"/>
<gene>
    <name evidence="2" type="ORF">PCOR1329_LOCUS42932</name>
</gene>
<name>A0ABN9TWP5_9DINO</name>
<dbReference type="Proteomes" id="UP001189429">
    <property type="component" value="Unassembled WGS sequence"/>
</dbReference>
<evidence type="ECO:0000313" key="3">
    <source>
        <dbReference type="Proteomes" id="UP001189429"/>
    </source>
</evidence>